<evidence type="ECO:0000256" key="1">
    <source>
        <dbReference type="ARBA" id="ARBA00004496"/>
    </source>
</evidence>
<comment type="subcellular location">
    <subcellularLocation>
        <location evidence="1">Cytoplasm</location>
    </subcellularLocation>
</comment>
<sequence>MSNPVQLIEQKRARFALDAVQKFVSKDDSDQKSFVAYARQLPAMIQTNGLGQAAAFYKAKGTKSKAYNELYQLLGKWLSREQAIYPEEDLITAITQNDMHCYRLAQAEVQALLIWVKKFAEALCDKEKTGGNKND</sequence>
<evidence type="ECO:0000313" key="7">
    <source>
        <dbReference type="Proteomes" id="UP000032266"/>
    </source>
</evidence>
<evidence type="ECO:0000256" key="3">
    <source>
        <dbReference type="ARBA" id="ARBA00022490"/>
    </source>
</evidence>
<protein>
    <recommendedName>
        <fullName evidence="5">CRISPR type III-B/RAMP module-associated protein Cmr5</fullName>
    </recommendedName>
</protein>
<evidence type="ECO:0000256" key="2">
    <source>
        <dbReference type="ARBA" id="ARBA00006161"/>
    </source>
</evidence>
<evidence type="ECO:0000313" key="6">
    <source>
        <dbReference type="EMBL" id="AJQ93188.1"/>
    </source>
</evidence>
<evidence type="ECO:0000256" key="5">
    <source>
        <dbReference type="ARBA" id="ARBA00030001"/>
    </source>
</evidence>
<dbReference type="KEGG" id="gsn:YC6258_01140"/>
<dbReference type="GO" id="GO:0005737">
    <property type="term" value="C:cytoplasm"/>
    <property type="evidence" value="ECO:0007669"/>
    <property type="project" value="UniProtKB-SubCell"/>
</dbReference>
<keyword evidence="3" id="KW-0963">Cytoplasm</keyword>
<dbReference type="Pfam" id="PF09701">
    <property type="entry name" value="Cas_Cmr5"/>
    <property type="match status" value="1"/>
</dbReference>
<dbReference type="CDD" id="cd09749">
    <property type="entry name" value="Cmr5_III-B"/>
    <property type="match status" value="1"/>
</dbReference>
<proteinExistence type="inferred from homology"/>
<dbReference type="HOGENOM" id="CLU_120836_2_1_6"/>
<dbReference type="AlphaFoldDB" id="A0A0C5VIL6"/>
<organism evidence="6 7">
    <name type="scientific">Gynuella sunshinyii YC6258</name>
    <dbReference type="NCBI Taxonomy" id="1445510"/>
    <lineage>
        <taxon>Bacteria</taxon>
        <taxon>Pseudomonadati</taxon>
        <taxon>Pseudomonadota</taxon>
        <taxon>Gammaproteobacteria</taxon>
        <taxon>Oceanospirillales</taxon>
        <taxon>Saccharospirillaceae</taxon>
        <taxon>Gynuella</taxon>
    </lineage>
</organism>
<dbReference type="Proteomes" id="UP000032266">
    <property type="component" value="Chromosome"/>
</dbReference>
<comment type="similarity">
    <text evidence="2">Belongs to the CRISPR system Cmr5 family.</text>
</comment>
<gene>
    <name evidence="6" type="ORF">YC6258_01140</name>
</gene>
<dbReference type="EMBL" id="CP007142">
    <property type="protein sequence ID" value="AJQ93188.1"/>
    <property type="molecule type" value="Genomic_DNA"/>
</dbReference>
<dbReference type="RefSeq" id="WP_044616066.1">
    <property type="nucleotide sequence ID" value="NZ_CP007142.1"/>
</dbReference>
<name>A0A0C5VIL6_9GAMM</name>
<dbReference type="SUPFAM" id="SSF158568">
    <property type="entry name" value="AF1862-like"/>
    <property type="match status" value="1"/>
</dbReference>
<keyword evidence="7" id="KW-1185">Reference proteome</keyword>
<keyword evidence="4" id="KW-0051">Antiviral defense</keyword>
<evidence type="ECO:0000256" key="4">
    <source>
        <dbReference type="ARBA" id="ARBA00023118"/>
    </source>
</evidence>
<dbReference type="Gene3D" id="1.10.520.30">
    <property type="entry name" value="AF1862-like domain"/>
    <property type="match status" value="1"/>
</dbReference>
<dbReference type="NCBIfam" id="TIGR01881">
    <property type="entry name" value="cas_Cmr5"/>
    <property type="match status" value="1"/>
</dbReference>
<accession>A0A0C5VIL6</accession>
<dbReference type="InterPro" id="IPR010160">
    <property type="entry name" value="CRISPR-assoc_prot_Cmr5"/>
</dbReference>
<dbReference type="GO" id="GO:0051607">
    <property type="term" value="P:defense response to virus"/>
    <property type="evidence" value="ECO:0007669"/>
    <property type="project" value="UniProtKB-KW"/>
</dbReference>
<dbReference type="STRING" id="1445510.YC6258_01140"/>
<dbReference type="InterPro" id="IPR023101">
    <property type="entry name" value="AF1862-like_dom_sf"/>
</dbReference>
<reference evidence="6 7" key="1">
    <citation type="submission" date="2014-01" db="EMBL/GenBank/DDBJ databases">
        <title>Full genme sequencing of cellulolytic bacterium Gynuella sunshinyii YC6258T gen. nov., sp. nov.</title>
        <authorList>
            <person name="Khan H."/>
            <person name="Chung E.J."/>
            <person name="Chung Y.R."/>
        </authorList>
    </citation>
    <scope>NUCLEOTIDE SEQUENCE [LARGE SCALE GENOMIC DNA]</scope>
    <source>
        <strain evidence="6 7">YC6258</strain>
    </source>
</reference>